<evidence type="ECO:0000259" key="7">
    <source>
        <dbReference type="Pfam" id="PF12256"/>
    </source>
</evidence>
<keyword evidence="9" id="KW-1185">Reference proteome</keyword>
<dbReference type="Proteomes" id="UP001601197">
    <property type="component" value="Unassembled WGS sequence"/>
</dbReference>
<dbReference type="Pfam" id="PF05593">
    <property type="entry name" value="RHS_repeat"/>
    <property type="match status" value="1"/>
</dbReference>
<evidence type="ECO:0000313" key="9">
    <source>
        <dbReference type="Proteomes" id="UP001601197"/>
    </source>
</evidence>
<dbReference type="PANTHER" id="PTHR32305:SF15">
    <property type="entry name" value="PROTEIN RHSA-RELATED"/>
    <property type="match status" value="1"/>
</dbReference>
<feature type="transmembrane region" description="Helical" evidence="5">
    <location>
        <begin position="1733"/>
        <end position="1754"/>
    </location>
</feature>
<comment type="caution">
    <text evidence="8">The sequence shown here is derived from an EMBL/GenBank/DDBJ whole genome shotgun (WGS) entry which is preliminary data.</text>
</comment>
<keyword evidence="5" id="KW-0472">Membrane</keyword>
<dbReference type="SUPFAM" id="SSF69318">
    <property type="entry name" value="Integrin alpha N-terminal domain"/>
    <property type="match status" value="1"/>
</dbReference>
<dbReference type="Pfam" id="PF12256">
    <property type="entry name" value="TcdB_toxin_midN"/>
    <property type="match status" value="1"/>
</dbReference>
<evidence type="ECO:0000256" key="1">
    <source>
        <dbReference type="ARBA" id="ARBA00004613"/>
    </source>
</evidence>
<dbReference type="NCBIfam" id="TIGR01643">
    <property type="entry name" value="YD_repeat_2x"/>
    <property type="match status" value="1"/>
</dbReference>
<dbReference type="InterPro" id="IPR031325">
    <property type="entry name" value="RHS_repeat"/>
</dbReference>
<dbReference type="RefSeq" id="WP_388354209.1">
    <property type="nucleotide sequence ID" value="NZ_JBIAFJ010000052.1"/>
</dbReference>
<dbReference type="EMBL" id="JBIAFJ010000052">
    <property type="protein sequence ID" value="MFE9174376.1"/>
    <property type="molecule type" value="Genomic_DNA"/>
</dbReference>
<name>A0ABW6L2P9_9ACTN</name>
<proteinExistence type="predicted"/>
<dbReference type="InterPro" id="IPR028994">
    <property type="entry name" value="Integrin_alpha_N"/>
</dbReference>
<gene>
    <name evidence="8" type="ORF">ACFYNZ_33900</name>
</gene>
<evidence type="ECO:0000256" key="3">
    <source>
        <dbReference type="ARBA" id="ARBA00022729"/>
    </source>
</evidence>
<dbReference type="Pfam" id="PF12255">
    <property type="entry name" value="TcdB_toxin_midC"/>
    <property type="match status" value="1"/>
</dbReference>
<dbReference type="NCBIfam" id="TIGR03696">
    <property type="entry name" value="Rhs_assc_core"/>
    <property type="match status" value="1"/>
</dbReference>
<dbReference type="InterPro" id="IPR022385">
    <property type="entry name" value="Rhs_assc_core"/>
</dbReference>
<dbReference type="InterPro" id="IPR050708">
    <property type="entry name" value="T6SS_VgrG/RHS"/>
</dbReference>
<sequence length="2018" mass="212576">MTTSNGTADEVLALPTGGGAVSGRIGGVSVDLNTGEATTSVELDLPAGPNALTPPVTLEYSTRSGDGPFGMGWSLGLMSVRRRVRPAWVPHEPTYELAGVGELVAVGGRRYRPIVDTSGALIEALDQGWAVTDKTDLRTTLGTTDAARVGGAHATAWYVDRCTDNAGHTIEYRWAAAGSGLVPESIAWGTHLLVFRYETRPDVLIDAASGPPVVLNLRCRAIELHETTEAASLVRTWTLGYGDGRSLLTTIEEAGHAADGSTLAAPVRRFGYSRAAAPSLRAIEGLTMSLADPDVDLADLTGDGLPDLVHIGDGPPAVSTNLGDGRFAPARRLATAPAPLRLSAPGAALADMTGNGAVDLLEMGPAATGFYPLCAPNGAGAPHFGRPTAFRRAPAVSPADPRTRLLDLDGDGVTDMLLDTGRTWLVYLRTDADTWSAPIPLPRERTPQVSLADPHVYLADMTGDGRTDVVLVERGATLYWPARADGGWGDPVDLTPTPVLRPDHDPRRLRLVDVDGDGCADLVYVDSQVTIWYMLGATRLSAPQVVAGTPPATPGSTRVADLFGIGTRGIVFALPTRSSPTGAHAYLDLTGGTKPYLLTELSYGDAARTRITHQPSTDFARRDAARGAPWPTYHPFPIQCVARVERCDLGSGDTTTTTYTYHNGRYDPDQRRFLGFGRVVTEEQGDASCPGLRESTDFHLGLDPADPARPLSAQEALELGALRGKPLRTSVYGLDDTTRPYSVTIHTYATRLIPAARAQTFVVVPFCASSTEQRWERHGAPISTRTVSYLEVTDEGDVLVQRTAAVRAGRSTPDQDVTTTTTLATGGANLRLPARVTQTAPDGTIVSAVVYFYDGDPFVGLPEGRASTGYVSRIEDRVLDDAKLADAWGPTRPDLGRYGYHRLAGDPTGWWRVRVAYRRGTDVPGPPSPPTYLSSRGPLGAEQTLHYDAVGEHVVAVTDAVGNRTVATIDARTGQTATVTDANGRTAGDRFDALGRVVATLGALDRPDVPGRTFTYSVGAISVVESTTRITAGADTTTPTTSTIAWVDGSGRTAGAARPAPDPGVWIVTGVTERNPRGLVTTAYQPYPQTRDAWRQPPTGTRATRLTYDALGRTLTTTRPDGLTITTRHDHDDVVISETWPGDPARDVERQTFDAAGRLVAVARRDGDRWVSQAYSYNAAGTLVGVTEPDGTLTTFVPDLLGRTLAHRSTTCGTTRFLLDTTGHQRMRTNALGQTVRTETDAMNRITDVFYDDETRPRAHYDYLDTGAPAPADGVTADRIGRLWRVTDELGTLLHRYDALGRITSTTRTLAEGGAAYTNEATYDGLGRPVTLTLPASSPSTPRRTITYTYGPDGSPVSASGVVERAAYDRQGHLTAIHHSNGSTTTYDDGVDRTTTHRVHVVDTAGATLRDVTATRARGLVTDVASRADDDTVTFTYDGLRRLVGVHYGNSTGAGDDRRWSYNDAFDLVGSTEAGSLSYTPGTHRLTTIGTLAVMVDAAGRRTGDRFGTAVFDAADHLAELVAPDGTHHRYVYDHSGHLGRASAGVDTHYLSPLANVEVRNGHTVVWIAFGDRRIAAEVDGRLITLHPDALGVADLLTDEHGHLLGRAARSPYGAARGPDPGPPGEVLAALLRSAHPTGLVLLGHRWYDPLSAQFLSPDPVISGVFALGAMHPYLLCLGNPVTFSDPEGTSAFWKIVGEIGIGLLAAAAVTAAVFTGGLSLVALGVISENIGGFMLAGVAVASLGGAAAGEIAAAKAGGNLWAGAFVGALAGGTAALVGAAVGGVAAGAIDSLMAPAATSGHTFLGFVAAGTIQGAVVGAGTGAAAGFRGGGPAERIVKSLAYGAAWGAAFGALVGAGVGGIVGTGLFGEGHPDNYANWFHLKEKFLDSSDLKHVANSVDNQWGAGLSVMQLTQGVDFGSTANVLVNFISTGPKANTILSIPLFWVEPAFMGGGFAGAVNITMELDQAGISYATQMDKLIGAVPYFVDFAYALWQISDPGPVKRDQHRFDNVFGSAES</sequence>
<dbReference type="InterPro" id="IPR022045">
    <property type="entry name" value="TcdB_toxin_mid/N"/>
</dbReference>
<reference evidence="8 9" key="1">
    <citation type="submission" date="2024-10" db="EMBL/GenBank/DDBJ databases">
        <title>The Natural Products Discovery Center: Release of the First 8490 Sequenced Strains for Exploring Actinobacteria Biosynthetic Diversity.</title>
        <authorList>
            <person name="Kalkreuter E."/>
            <person name="Kautsar S.A."/>
            <person name="Yang D."/>
            <person name="Bader C.D."/>
            <person name="Teijaro C.N."/>
            <person name="Fluegel L."/>
            <person name="Davis C.M."/>
            <person name="Simpson J.R."/>
            <person name="Lauterbach L."/>
            <person name="Steele A.D."/>
            <person name="Gui C."/>
            <person name="Meng S."/>
            <person name="Li G."/>
            <person name="Viehrig K."/>
            <person name="Ye F."/>
            <person name="Su P."/>
            <person name="Kiefer A.F."/>
            <person name="Nichols A."/>
            <person name="Cepeda A.J."/>
            <person name="Yan W."/>
            <person name="Fan B."/>
            <person name="Jiang Y."/>
            <person name="Adhikari A."/>
            <person name="Zheng C.-J."/>
            <person name="Schuster L."/>
            <person name="Cowan T.M."/>
            <person name="Smanski M.J."/>
            <person name="Chevrette M.G."/>
            <person name="De Carvalho L.P.S."/>
            <person name="Shen B."/>
        </authorList>
    </citation>
    <scope>NUCLEOTIDE SEQUENCE [LARGE SCALE GENOMIC DNA]</scope>
    <source>
        <strain evidence="8 9">NPDC007147</strain>
    </source>
</reference>
<dbReference type="Gene3D" id="2.180.10.10">
    <property type="entry name" value="RHS repeat-associated core"/>
    <property type="match status" value="2"/>
</dbReference>
<evidence type="ECO:0000256" key="4">
    <source>
        <dbReference type="ARBA" id="ARBA00023026"/>
    </source>
</evidence>
<keyword evidence="3" id="KW-0732">Signal</keyword>
<feature type="domain" description="Insecticide toxin TcdB middle/C-terminal" evidence="6">
    <location>
        <begin position="721"/>
        <end position="816"/>
    </location>
</feature>
<evidence type="ECO:0000259" key="6">
    <source>
        <dbReference type="Pfam" id="PF12255"/>
    </source>
</evidence>
<feature type="transmembrane region" description="Helical" evidence="5">
    <location>
        <begin position="1700"/>
        <end position="1727"/>
    </location>
</feature>
<dbReference type="InterPro" id="IPR022044">
    <property type="entry name" value="TcdB_toxin_mid/C"/>
</dbReference>
<dbReference type="InterPro" id="IPR013517">
    <property type="entry name" value="FG-GAP"/>
</dbReference>
<dbReference type="PANTHER" id="PTHR32305">
    <property type="match status" value="1"/>
</dbReference>
<feature type="transmembrane region" description="Helical" evidence="5">
    <location>
        <begin position="1840"/>
        <end position="1868"/>
    </location>
</feature>
<evidence type="ECO:0000256" key="5">
    <source>
        <dbReference type="SAM" id="Phobius"/>
    </source>
</evidence>
<organism evidence="8 9">
    <name type="scientific">Streptomyces kebangsaanensis</name>
    <dbReference type="NCBI Taxonomy" id="864058"/>
    <lineage>
        <taxon>Bacteria</taxon>
        <taxon>Bacillati</taxon>
        <taxon>Actinomycetota</taxon>
        <taxon>Actinomycetes</taxon>
        <taxon>Kitasatosporales</taxon>
        <taxon>Streptomycetaceae</taxon>
        <taxon>Streptomyces</taxon>
    </lineage>
</organism>
<comment type="subcellular location">
    <subcellularLocation>
        <location evidence="1">Secreted</location>
    </subcellularLocation>
</comment>
<feature type="transmembrane region" description="Helical" evidence="5">
    <location>
        <begin position="1761"/>
        <end position="1790"/>
    </location>
</feature>
<dbReference type="InterPro" id="IPR003284">
    <property type="entry name" value="Sal_SpvB"/>
</dbReference>
<keyword evidence="5" id="KW-1133">Transmembrane helix</keyword>
<dbReference type="InterPro" id="IPR006530">
    <property type="entry name" value="YD"/>
</dbReference>
<dbReference type="Pfam" id="PF03534">
    <property type="entry name" value="SpvB"/>
    <property type="match status" value="1"/>
</dbReference>
<keyword evidence="5" id="KW-0812">Transmembrane</keyword>
<protein>
    <submittedName>
        <fullName evidence="8">Toxin TcdB middle/N-terminal domain-containing protein</fullName>
    </submittedName>
</protein>
<feature type="domain" description="Insecticide toxin TcdB middle/N-terminal" evidence="7">
    <location>
        <begin position="543"/>
        <end position="683"/>
    </location>
</feature>
<keyword evidence="2" id="KW-0964">Secreted</keyword>
<feature type="transmembrane region" description="Helical" evidence="5">
    <location>
        <begin position="1802"/>
        <end position="1828"/>
    </location>
</feature>
<accession>A0ABW6L2P9</accession>
<dbReference type="Pfam" id="PF13517">
    <property type="entry name" value="FG-GAP_3"/>
    <property type="match status" value="2"/>
</dbReference>
<evidence type="ECO:0000313" key="8">
    <source>
        <dbReference type="EMBL" id="MFE9174376.1"/>
    </source>
</evidence>
<keyword evidence="4" id="KW-0843">Virulence</keyword>
<evidence type="ECO:0000256" key="2">
    <source>
        <dbReference type="ARBA" id="ARBA00022525"/>
    </source>
</evidence>